<dbReference type="Proteomes" id="UP000007635">
    <property type="component" value="Chromosome XV"/>
</dbReference>
<keyword evidence="3" id="KW-1185">Reference proteome</keyword>
<evidence type="ECO:0000313" key="3">
    <source>
        <dbReference type="Proteomes" id="UP000007635"/>
    </source>
</evidence>
<keyword evidence="1" id="KW-0732">Signal</keyword>
<feature type="chain" id="PRO_5042912236" evidence="1">
    <location>
        <begin position="21"/>
        <end position="160"/>
    </location>
</feature>
<dbReference type="PANTHER" id="PTHR38564">
    <property type="entry name" value="SI:CH73-250A16.5-RELATED"/>
    <property type="match status" value="1"/>
</dbReference>
<accession>A0AAQ4P1U4</accession>
<reference evidence="2" key="2">
    <citation type="submission" date="2025-08" db="UniProtKB">
        <authorList>
            <consortium name="Ensembl"/>
        </authorList>
    </citation>
    <scope>IDENTIFICATION</scope>
</reference>
<dbReference type="Ensembl" id="ENSGACT00000068776.1">
    <property type="protein sequence ID" value="ENSGACP00000032647.1"/>
    <property type="gene ID" value="ENSGACG00000036128.1"/>
</dbReference>
<name>A0AAQ4P1U4_GASAC</name>
<evidence type="ECO:0000256" key="1">
    <source>
        <dbReference type="SAM" id="SignalP"/>
    </source>
</evidence>
<reference evidence="2" key="3">
    <citation type="submission" date="2025-09" db="UniProtKB">
        <authorList>
            <consortium name="Ensembl"/>
        </authorList>
    </citation>
    <scope>IDENTIFICATION</scope>
</reference>
<dbReference type="GeneTree" id="ENSGT00940000170561"/>
<protein>
    <submittedName>
        <fullName evidence="2">Uncharacterized protein</fullName>
    </submittedName>
</protein>
<dbReference type="PANTHER" id="PTHR38564:SF2">
    <property type="entry name" value="WU:FC46H12 PRECURSOR"/>
    <property type="match status" value="1"/>
</dbReference>
<organism evidence="2 3">
    <name type="scientific">Gasterosteus aculeatus aculeatus</name>
    <name type="common">three-spined stickleback</name>
    <dbReference type="NCBI Taxonomy" id="481459"/>
    <lineage>
        <taxon>Eukaryota</taxon>
        <taxon>Metazoa</taxon>
        <taxon>Chordata</taxon>
        <taxon>Craniata</taxon>
        <taxon>Vertebrata</taxon>
        <taxon>Euteleostomi</taxon>
        <taxon>Actinopterygii</taxon>
        <taxon>Neopterygii</taxon>
        <taxon>Teleostei</taxon>
        <taxon>Neoteleostei</taxon>
        <taxon>Acanthomorphata</taxon>
        <taxon>Eupercaria</taxon>
        <taxon>Perciformes</taxon>
        <taxon>Cottioidei</taxon>
        <taxon>Gasterosteales</taxon>
        <taxon>Gasterosteidae</taxon>
        <taxon>Gasterosteus</taxon>
    </lineage>
</organism>
<proteinExistence type="predicted"/>
<dbReference type="AlphaFoldDB" id="A0AAQ4P1U4"/>
<feature type="signal peptide" evidence="1">
    <location>
        <begin position="1"/>
        <end position="20"/>
    </location>
</feature>
<sequence>MQPLPWFVLLALCAPEFCWSGPLHAQCKVEWYFGIPCRVVYESLLSQINMWRTMAGCTMGGQRCLYKLQSASVHFIAAKHTTPFTGYVDDINYRLASYHFFSCCHVSAMSISETWYAVKDHGTNYCNIYNLIEVIMLIGQLQTQVESNQQFRWQSIKEDS</sequence>
<reference evidence="2 3" key="1">
    <citation type="journal article" date="2021" name="G3 (Bethesda)">
        <title>Improved contiguity of the threespine stickleback genome using long-read sequencing.</title>
        <authorList>
            <person name="Nath S."/>
            <person name="Shaw D.E."/>
            <person name="White M.A."/>
        </authorList>
    </citation>
    <scope>NUCLEOTIDE SEQUENCE [LARGE SCALE GENOMIC DNA]</scope>
    <source>
        <strain evidence="2 3">Lake Benthic</strain>
    </source>
</reference>
<evidence type="ECO:0000313" key="2">
    <source>
        <dbReference type="Ensembl" id="ENSGACP00000032647.1"/>
    </source>
</evidence>